<dbReference type="PANTHER" id="PTHR15407:SF28">
    <property type="entry name" value="RIBITOL-5-PHOSPHATE TRANSFERASE FKTN"/>
    <property type="match status" value="1"/>
</dbReference>
<protein>
    <recommendedName>
        <fullName evidence="7">LicD/FKTN/FKRP nucleotidyltransferase domain-containing protein</fullName>
    </recommendedName>
</protein>
<dbReference type="InterPro" id="IPR009644">
    <property type="entry name" value="FKTN/MNN4/W02B3.4-1"/>
</dbReference>
<feature type="compositionally biased region" description="Basic and acidic residues" evidence="5">
    <location>
        <begin position="218"/>
        <end position="280"/>
    </location>
</feature>
<dbReference type="PANTHER" id="PTHR15407">
    <property type="entry name" value="FUKUTIN-RELATED"/>
    <property type="match status" value="1"/>
</dbReference>
<evidence type="ECO:0000256" key="3">
    <source>
        <dbReference type="ARBA" id="ARBA00022989"/>
    </source>
</evidence>
<dbReference type="InterPro" id="IPR007074">
    <property type="entry name" value="LicD/FKTN/FKRP_NTP_transf"/>
</dbReference>
<evidence type="ECO:0000313" key="8">
    <source>
        <dbReference type="EMBL" id="KAA8914949.1"/>
    </source>
</evidence>
<dbReference type="Proteomes" id="UP000761534">
    <property type="component" value="Unassembled WGS sequence"/>
</dbReference>
<keyword evidence="9" id="KW-1185">Reference proteome</keyword>
<dbReference type="GO" id="GO:0009100">
    <property type="term" value="P:glycoprotein metabolic process"/>
    <property type="evidence" value="ECO:0007669"/>
    <property type="project" value="UniProtKB-ARBA"/>
</dbReference>
<accession>A0A642V5R5</accession>
<evidence type="ECO:0000256" key="4">
    <source>
        <dbReference type="ARBA" id="ARBA00023136"/>
    </source>
</evidence>
<evidence type="ECO:0000256" key="1">
    <source>
        <dbReference type="ARBA" id="ARBA00004167"/>
    </source>
</evidence>
<evidence type="ECO:0000256" key="2">
    <source>
        <dbReference type="ARBA" id="ARBA00022692"/>
    </source>
</evidence>
<feature type="domain" description="LicD/FKTN/FKRP nucleotidyltransferase" evidence="7">
    <location>
        <begin position="494"/>
        <end position="534"/>
    </location>
</feature>
<dbReference type="GO" id="GO:0016020">
    <property type="term" value="C:membrane"/>
    <property type="evidence" value="ECO:0007669"/>
    <property type="project" value="UniProtKB-SubCell"/>
</dbReference>
<proteinExistence type="predicted"/>
<reference evidence="8" key="1">
    <citation type="journal article" date="2019" name="G3 (Bethesda)">
        <title>Genome Assemblies of Two Rare Opportunistic Yeast Pathogens: Diutina rugosa (syn. Candida rugosa) and Trichomonascus ciferrii (syn. Candida ciferrii).</title>
        <authorList>
            <person name="Mixao V."/>
            <person name="Saus E."/>
            <person name="Hansen A.P."/>
            <person name="Lass-Florl C."/>
            <person name="Gabaldon T."/>
        </authorList>
    </citation>
    <scope>NUCLEOTIDE SEQUENCE</scope>
    <source>
        <strain evidence="8">CBS 4856</strain>
    </source>
</reference>
<feature type="region of interest" description="Disordered" evidence="5">
    <location>
        <begin position="217"/>
        <end position="280"/>
    </location>
</feature>
<dbReference type="VEuPathDB" id="FungiDB:TRICI_002785"/>
<feature type="transmembrane region" description="Helical" evidence="6">
    <location>
        <begin position="63"/>
        <end position="81"/>
    </location>
</feature>
<gene>
    <name evidence="8" type="ORF">TRICI_002785</name>
</gene>
<sequence>MTDNGYQKAEFDSESQQHRGGSGANPLVKLGKAVGRGLVAIPTFMATKLPFFGMMRHSTLGKLLLMFASLYLIAVGSLYVYSGEIYPFGKDNLIFKSSAASSDVDPNQVYPSGFDPHAARLAMLENPADEQAFEWKDWMDLKQVEQLVEAANKTRSIWPVSWGEKDPFKDMEMPPKHAGTEEQQTMVGDYYLLTRCPPPKKVILLGDKRIVNTYSPEELERRKKEKENLKAQEDMDSNTKEPEDSKEENKAEGDKKEKDDEKKEDKKEKRGSDKDTLLPELASDKLEDKIEVHIPREQFIFNATEVSKIKPGMTEEEREHARIVKTAVEYVETSDKHFREVPLKNDRAGHGVHYDWRFFNKLRHGKDHEAFMHHLIRAWADFCDQENILSLISHGSLIGWYWNGMAMPWDADNDVQMPIMELDRFARKFNQTLVVQDPKDGNGRYLVDVSPWYVERGRGNGRNVIDARFIDIRSGIYLDITGLAITGAETNRVNCKNYHFYPISDISPARRSLYEGVNVYVPNAYESVLLSEYKSARKSTYGSWTYTKDIRLWVKTEQCQNYKVRDKKFTKDNELTRYGACDSDEIWKEFNNTREVTAVHDKEMDLYADLEQLTDPDSQEMSDQKKQEIKKKFADLLRPFYARLRYDPR</sequence>
<dbReference type="AlphaFoldDB" id="A0A642V5R5"/>
<evidence type="ECO:0000259" key="7">
    <source>
        <dbReference type="Pfam" id="PF04991"/>
    </source>
</evidence>
<keyword evidence="3 6" id="KW-1133">Transmembrane helix</keyword>
<feature type="region of interest" description="Disordered" evidence="5">
    <location>
        <begin position="1"/>
        <end position="24"/>
    </location>
</feature>
<name>A0A642V5R5_9ASCO</name>
<organism evidence="8 9">
    <name type="scientific">Trichomonascus ciferrii</name>
    <dbReference type="NCBI Taxonomy" id="44093"/>
    <lineage>
        <taxon>Eukaryota</taxon>
        <taxon>Fungi</taxon>
        <taxon>Dikarya</taxon>
        <taxon>Ascomycota</taxon>
        <taxon>Saccharomycotina</taxon>
        <taxon>Dipodascomycetes</taxon>
        <taxon>Dipodascales</taxon>
        <taxon>Trichomonascaceae</taxon>
        <taxon>Trichomonascus</taxon>
        <taxon>Trichomonascus ciferrii complex</taxon>
    </lineage>
</organism>
<dbReference type="Pfam" id="PF04991">
    <property type="entry name" value="LicD"/>
    <property type="match status" value="2"/>
</dbReference>
<dbReference type="OrthoDB" id="444255at2759"/>
<comment type="caution">
    <text evidence="8">The sequence shown here is derived from an EMBL/GenBank/DDBJ whole genome shotgun (WGS) entry which is preliminary data.</text>
</comment>
<evidence type="ECO:0000256" key="5">
    <source>
        <dbReference type="SAM" id="MobiDB-lite"/>
    </source>
</evidence>
<keyword evidence="2 6" id="KW-0812">Transmembrane</keyword>
<dbReference type="EMBL" id="SWFS01000189">
    <property type="protein sequence ID" value="KAA8914949.1"/>
    <property type="molecule type" value="Genomic_DNA"/>
</dbReference>
<comment type="subcellular location">
    <subcellularLocation>
        <location evidence="1">Membrane</location>
        <topology evidence="1">Single-pass membrane protein</topology>
    </subcellularLocation>
</comment>
<evidence type="ECO:0000313" key="9">
    <source>
        <dbReference type="Proteomes" id="UP000761534"/>
    </source>
</evidence>
<feature type="domain" description="LicD/FKTN/FKRP nucleotidyltransferase" evidence="7">
    <location>
        <begin position="383"/>
        <end position="484"/>
    </location>
</feature>
<evidence type="ECO:0000256" key="6">
    <source>
        <dbReference type="SAM" id="Phobius"/>
    </source>
</evidence>
<keyword evidence="4 6" id="KW-0472">Membrane</keyword>